<gene>
    <name evidence="1" type="ORF">S23_28140</name>
</gene>
<dbReference type="Proteomes" id="UP000007886">
    <property type="component" value="Chromosome"/>
</dbReference>
<keyword evidence="2" id="KW-1185">Reference proteome</keyword>
<proteinExistence type="predicted"/>
<name>A0AAI8MCU7_9BRAD</name>
<evidence type="ECO:0000313" key="1">
    <source>
        <dbReference type="EMBL" id="BAL76026.1"/>
    </source>
</evidence>
<dbReference type="EMBL" id="AP012279">
    <property type="protein sequence ID" value="BAL76026.1"/>
    <property type="molecule type" value="Genomic_DNA"/>
</dbReference>
<protein>
    <submittedName>
        <fullName evidence="1">Uncharacterized protein</fullName>
    </submittedName>
</protein>
<sequence>MPALTRRRSDNSHQETWHIYFEDVRIGHIGMHSGVPLHQDQWGWGLGFYPGMEKGPRGGFGGTAATFEDARAAFEARWKLVEPTITEADYEAWRRDRDLTAWKYRMWDEHCMMPTQTQSGRSRCFCGTEIGLGSSLEEHVITAHRGIGA</sequence>
<organism evidence="1 2">
    <name type="scientific">Bradyrhizobium cosmicum</name>
    <dbReference type="NCBI Taxonomy" id="1404864"/>
    <lineage>
        <taxon>Bacteria</taxon>
        <taxon>Pseudomonadati</taxon>
        <taxon>Pseudomonadota</taxon>
        <taxon>Alphaproteobacteria</taxon>
        <taxon>Hyphomicrobiales</taxon>
        <taxon>Nitrobacteraceae</taxon>
        <taxon>Bradyrhizobium</taxon>
    </lineage>
</organism>
<evidence type="ECO:0000313" key="2">
    <source>
        <dbReference type="Proteomes" id="UP000007886"/>
    </source>
</evidence>
<dbReference type="KEGG" id="brs:S23_28140"/>
<accession>A0AAI8MCU7</accession>
<dbReference type="RefSeq" id="WP_015685346.1">
    <property type="nucleotide sequence ID" value="NC_017082.1"/>
</dbReference>
<dbReference type="AlphaFoldDB" id="A0AAI8MCU7"/>
<reference evidence="1 2" key="1">
    <citation type="journal article" date="2012" name="Microbes Environ.">
        <title>Complete genome sequence of Bradyrhizobium sp. S23321: insights into symbiosis evolution in soil oligotrophs.</title>
        <authorList>
            <person name="Okubo T."/>
            <person name="Tsukui T."/>
            <person name="Maita H."/>
            <person name="Okamoto S."/>
            <person name="Oshima K."/>
            <person name="Fujisawa T."/>
            <person name="Saito A."/>
            <person name="Futamata H."/>
            <person name="Hattori R."/>
            <person name="Shimomura Y."/>
            <person name="Haruta S."/>
            <person name="Morimoto S."/>
            <person name="Wang Y."/>
            <person name="Sakai Y."/>
            <person name="Hattori M."/>
            <person name="Aizawa S."/>
            <person name="Nagashima K.V.P."/>
            <person name="Masuda S."/>
            <person name="Hattori T."/>
            <person name="Yamashita A."/>
            <person name="Bao Z."/>
            <person name="Hayatsu M."/>
            <person name="Kajiya-Kanegae H."/>
            <person name="Yoshinaga I."/>
            <person name="Sakamoto K."/>
            <person name="Toyota K."/>
            <person name="Nakao M."/>
            <person name="Kohara M."/>
            <person name="Anda M."/>
            <person name="Niwa R."/>
            <person name="Jung-Hwan P."/>
            <person name="Sameshima-Saito R."/>
            <person name="Tokuda S."/>
            <person name="Yamamoto S."/>
            <person name="Yamamoto S."/>
            <person name="Yokoyama T."/>
            <person name="Akutsu T."/>
            <person name="Nakamura Y."/>
            <person name="Nakahira-Yanaka Y."/>
            <person name="Takada Hoshino Y."/>
            <person name="Hirakawa H."/>
            <person name="Mitsui H."/>
            <person name="Terasawa K."/>
            <person name="Itakura M."/>
            <person name="Sato S."/>
            <person name="Ikeda-Ohtsubo W."/>
            <person name="Sakakura N."/>
            <person name="Kaminuma E."/>
            <person name="Minamisawa K."/>
        </authorList>
    </citation>
    <scope>NUCLEOTIDE SEQUENCE [LARGE SCALE GENOMIC DNA]</scope>
    <source>
        <strain evidence="1 2">S23321</strain>
    </source>
</reference>